<dbReference type="Gene3D" id="3.30.1330.30">
    <property type="match status" value="1"/>
</dbReference>
<dbReference type="GO" id="GO:0006396">
    <property type="term" value="P:RNA processing"/>
    <property type="evidence" value="ECO:0007669"/>
    <property type="project" value="InterPro"/>
</dbReference>
<protein>
    <submittedName>
        <fullName evidence="4">2995_t:CDS:1</fullName>
    </submittedName>
</protein>
<evidence type="ECO:0000256" key="1">
    <source>
        <dbReference type="ARBA" id="ARBA00022603"/>
    </source>
</evidence>
<dbReference type="InterPro" id="IPR029026">
    <property type="entry name" value="tRNA_m1G_MTases_N"/>
</dbReference>
<comment type="caution">
    <text evidence="4">The sequence shown here is derived from an EMBL/GenBank/DDBJ whole genome shotgun (WGS) entry which is preliminary data.</text>
</comment>
<sequence length="401" mass="46771">GKCLIRNISHGNIIKVVEGQPIIELEQQQRKLMKGAMALVLKSKKEEPVDIEDDKEFMSYYEPEIPFQKVKPPRDIRRKKPKITEENSRNEYPEIFKPIFGMKHPLIKYFESIRRNRTDRWRQRAIIVQGIRYIRELIELKYPIRSICVTSAAEPPFPTMDKITGATKYVFDHLPQFPAEKYYITDQEMTRKILGQWALIGQWEAYAEVPFPEVNYPNEMKKLLILDKIEDPILVGQLIRTAKALGWDGVFLTPGTPDVYDDRVMRVSRYSSVIFPHRHSNWMDAREIMAEHNLPMIILESLPPRLIESLKSSSKITGKKRNLYFWNKTNGLLENDIAFSSDRIALIISADLVHQFPEDTVRVTVPTENYISLNSSMAGVILLNEFNRLLDENKKNNLLKR</sequence>
<dbReference type="GO" id="GO:0003723">
    <property type="term" value="F:RNA binding"/>
    <property type="evidence" value="ECO:0007669"/>
    <property type="project" value="InterPro"/>
</dbReference>
<dbReference type="AlphaFoldDB" id="A0A9N9BQ13"/>
<reference evidence="4" key="1">
    <citation type="submission" date="2021-06" db="EMBL/GenBank/DDBJ databases">
        <authorList>
            <person name="Kallberg Y."/>
            <person name="Tangrot J."/>
            <person name="Rosling A."/>
        </authorList>
    </citation>
    <scope>NUCLEOTIDE SEQUENCE</scope>
    <source>
        <strain evidence="4">FL130A</strain>
    </source>
</reference>
<dbReference type="SUPFAM" id="SSF75217">
    <property type="entry name" value="alpha/beta knot"/>
    <property type="match status" value="1"/>
</dbReference>
<dbReference type="GO" id="GO:0008173">
    <property type="term" value="F:RNA methyltransferase activity"/>
    <property type="evidence" value="ECO:0007669"/>
    <property type="project" value="InterPro"/>
</dbReference>
<dbReference type="PANTHER" id="PTHR43191">
    <property type="entry name" value="RRNA METHYLTRANSFERASE 3"/>
    <property type="match status" value="1"/>
</dbReference>
<dbReference type="EMBL" id="CAJVPS010002682">
    <property type="protein sequence ID" value="CAG8574160.1"/>
    <property type="molecule type" value="Genomic_DNA"/>
</dbReference>
<evidence type="ECO:0000256" key="2">
    <source>
        <dbReference type="ARBA" id="ARBA00022679"/>
    </source>
</evidence>
<dbReference type="OrthoDB" id="270651at2759"/>
<name>A0A9N9BQ13_9GLOM</name>
<proteinExistence type="predicted"/>
<feature type="domain" description="tRNA/rRNA methyltransferase SpoU type" evidence="3">
    <location>
        <begin position="223"/>
        <end position="301"/>
    </location>
</feature>
<dbReference type="SUPFAM" id="SSF55315">
    <property type="entry name" value="L30e-like"/>
    <property type="match status" value="1"/>
</dbReference>
<dbReference type="Gene3D" id="3.40.1280.10">
    <property type="match status" value="1"/>
</dbReference>
<dbReference type="Pfam" id="PF00588">
    <property type="entry name" value="SpoU_methylase"/>
    <property type="match status" value="1"/>
</dbReference>
<dbReference type="InterPro" id="IPR001537">
    <property type="entry name" value="SpoU_MeTrfase"/>
</dbReference>
<feature type="non-terminal residue" evidence="4">
    <location>
        <position position="1"/>
    </location>
</feature>
<dbReference type="InterPro" id="IPR029064">
    <property type="entry name" value="Ribosomal_eL30-like_sf"/>
</dbReference>
<keyword evidence="5" id="KW-1185">Reference proteome</keyword>
<evidence type="ECO:0000259" key="3">
    <source>
        <dbReference type="Pfam" id="PF00588"/>
    </source>
</evidence>
<dbReference type="PANTHER" id="PTHR43191:SF2">
    <property type="entry name" value="RRNA METHYLTRANSFERASE 3, MITOCHONDRIAL"/>
    <property type="match status" value="1"/>
</dbReference>
<keyword evidence="1" id="KW-0489">Methyltransferase</keyword>
<keyword evidence="2" id="KW-0808">Transferase</keyword>
<organism evidence="4 5">
    <name type="scientific">Ambispora leptoticha</name>
    <dbReference type="NCBI Taxonomy" id="144679"/>
    <lineage>
        <taxon>Eukaryota</taxon>
        <taxon>Fungi</taxon>
        <taxon>Fungi incertae sedis</taxon>
        <taxon>Mucoromycota</taxon>
        <taxon>Glomeromycotina</taxon>
        <taxon>Glomeromycetes</taxon>
        <taxon>Archaeosporales</taxon>
        <taxon>Ambisporaceae</taxon>
        <taxon>Ambispora</taxon>
    </lineage>
</organism>
<dbReference type="InterPro" id="IPR051259">
    <property type="entry name" value="rRNA_Methyltransferase"/>
</dbReference>
<evidence type="ECO:0000313" key="5">
    <source>
        <dbReference type="Proteomes" id="UP000789508"/>
    </source>
</evidence>
<evidence type="ECO:0000313" key="4">
    <source>
        <dbReference type="EMBL" id="CAG8574160.1"/>
    </source>
</evidence>
<dbReference type="Proteomes" id="UP000789508">
    <property type="component" value="Unassembled WGS sequence"/>
</dbReference>
<dbReference type="GO" id="GO:0032259">
    <property type="term" value="P:methylation"/>
    <property type="evidence" value="ECO:0007669"/>
    <property type="project" value="UniProtKB-KW"/>
</dbReference>
<accession>A0A9N9BQ13</accession>
<gene>
    <name evidence="4" type="ORF">ALEPTO_LOCUS6954</name>
</gene>
<dbReference type="InterPro" id="IPR029028">
    <property type="entry name" value="Alpha/beta_knot_MTases"/>
</dbReference>